<feature type="region of interest" description="Disordered" evidence="1">
    <location>
        <begin position="939"/>
        <end position="988"/>
    </location>
</feature>
<gene>
    <name evidence="2" type="ORF">DFA_01000</name>
</gene>
<evidence type="ECO:0000313" key="2">
    <source>
        <dbReference type="EMBL" id="EGG21125.1"/>
    </source>
</evidence>
<feature type="compositionally biased region" description="Polar residues" evidence="1">
    <location>
        <begin position="68"/>
        <end position="77"/>
    </location>
</feature>
<dbReference type="PANTHER" id="PTHR13109">
    <property type="entry name" value="NEUROCHONDRIN"/>
    <property type="match status" value="1"/>
</dbReference>
<protein>
    <submittedName>
        <fullName evidence="2">Uncharacterized protein</fullName>
    </submittedName>
</protein>
<dbReference type="Proteomes" id="UP000007797">
    <property type="component" value="Unassembled WGS sequence"/>
</dbReference>
<dbReference type="Pfam" id="PF05536">
    <property type="entry name" value="Neurochondrin"/>
    <property type="match status" value="1"/>
</dbReference>
<dbReference type="AlphaFoldDB" id="F4PV09"/>
<dbReference type="EMBL" id="GL883010">
    <property type="protein sequence ID" value="EGG21125.1"/>
    <property type="molecule type" value="Genomic_DNA"/>
</dbReference>
<dbReference type="InterPro" id="IPR008709">
    <property type="entry name" value="Neurochondrin"/>
</dbReference>
<name>F4PV09_CACFS</name>
<dbReference type="PANTHER" id="PTHR13109:SF7">
    <property type="entry name" value="NEUROCHONDRIN"/>
    <property type="match status" value="1"/>
</dbReference>
<feature type="compositionally biased region" description="Low complexity" evidence="1">
    <location>
        <begin position="17"/>
        <end position="59"/>
    </location>
</feature>
<proteinExistence type="predicted"/>
<evidence type="ECO:0000256" key="1">
    <source>
        <dbReference type="SAM" id="MobiDB-lite"/>
    </source>
</evidence>
<dbReference type="GeneID" id="14873106"/>
<accession>F4PV09</accession>
<keyword evidence="3" id="KW-1185">Reference proteome</keyword>
<evidence type="ECO:0000313" key="3">
    <source>
        <dbReference type="Proteomes" id="UP000007797"/>
    </source>
</evidence>
<organism evidence="2 3">
    <name type="scientific">Cavenderia fasciculata</name>
    <name type="common">Slime mold</name>
    <name type="synonym">Dictyostelium fasciculatum</name>
    <dbReference type="NCBI Taxonomy" id="261658"/>
    <lineage>
        <taxon>Eukaryota</taxon>
        <taxon>Amoebozoa</taxon>
        <taxon>Evosea</taxon>
        <taxon>Eumycetozoa</taxon>
        <taxon>Dictyostelia</taxon>
        <taxon>Acytosteliales</taxon>
        <taxon>Cavenderiaceae</taxon>
        <taxon>Cavenderia</taxon>
    </lineage>
</organism>
<dbReference type="OMA" id="RTEIHMI"/>
<feature type="compositionally biased region" description="Low complexity" evidence="1">
    <location>
        <begin position="940"/>
        <end position="988"/>
    </location>
</feature>
<dbReference type="KEGG" id="dfa:DFA_01000"/>
<feature type="region of interest" description="Disordered" evidence="1">
    <location>
        <begin position="16"/>
        <end position="101"/>
    </location>
</feature>
<dbReference type="RefSeq" id="XP_004358975.1">
    <property type="nucleotide sequence ID" value="XM_004358918.1"/>
</dbReference>
<sequence>MTKNDETTLIKNAALVNNNNNSNSNSNNSNNSNSSNSHVNSTINNNNTNTSTNSNNQTSPPTIAIAAVSTSNTSQIPTTTTTTTSTTTTTTTAATTTTTTKPPIPSYALDKCLSLLSSNTDENKFVGLLLIKNTIKQDDVDTMYLVYKSLGLSFIARLLQTPPTNKGMYSEKEDESSTKSINIITNINKGEDSISYHTLAINILSTFLTLEYPEDHDPKTSIIYQIITRQSSLLESISKSLFLNIEFYVGQSENINVELIRNAMSILFSILSFESKLKEIKVSEQLQQSQQQQPQSQQDSITYKLPSDIIQNQENIQLLDKYLISLEKSFNIIKKNNNSIKQQKENNNNNDSNYNDNNQFLEMKDLLSTTFVFLQLIVYKMHERNEKKQYIKCGEMLDHLACLFKDIPNEIKFQLLPIFILMFQLDGIPKHISTQSAKHRQSLTYIGQSLYDIFTSREFNKDEFKSDDNSDSSGSREYHDQSIILFSILFDLYGGDWILQLPSSSSSNDTNKMGENLYYLACQHVRTELHIQLLHYPVEDEIAEDRFSVILSCYSILEDVIEHMVAMFEKMESGQGFSLMSADTILKVRNVIIDCNAIMLEYLKSVVDEIPEKEPTQMVIMTTKRVGHFLAEEATLAEELSLSLVPIIEYYLQHRRDYGHFISFLLPGVYNYLLGGDDDDDNGYDFDGKNTDNNMSTLDSQSAENQKSFFYKQHGDVALARFLSSFLVTFVEYIQEPEPQASNHSVYTSMVSYEMTPSTIVGGVIPMSTAILCRYLSEDIRAMSSGDLVSRFKNSFQDNRLTYVSLFLSVSEAIHHLSIFSEATITTSVIGDDYHNRQLVMSNMTVLALSILRHLNEADSFSLDENHNRILTRTIESIVNFYLLLEFPPSDQINLLIWESLKSNWLYGIDLMSQCVDRYPILRDTLTSKRWPPPDFTLSITNNNNNNTNNNNNNPTITNHNPQNSSTTNNNESNNNNNNNNNNVNTASTTNRYNEFLDSITINTVNRSIGNLVRRLIESRN</sequence>
<feature type="compositionally biased region" description="Low complexity" evidence="1">
    <location>
        <begin position="78"/>
        <end position="100"/>
    </location>
</feature>
<dbReference type="OrthoDB" id="8962942at2759"/>
<reference evidence="3" key="1">
    <citation type="journal article" date="2011" name="Genome Res.">
        <title>Phylogeny-wide analysis of social amoeba genomes highlights ancient origins for complex intercellular communication.</title>
        <authorList>
            <person name="Heidel A.J."/>
            <person name="Lawal H.M."/>
            <person name="Felder M."/>
            <person name="Schilde C."/>
            <person name="Helps N.R."/>
            <person name="Tunggal B."/>
            <person name="Rivero F."/>
            <person name="John U."/>
            <person name="Schleicher M."/>
            <person name="Eichinger L."/>
            <person name="Platzer M."/>
            <person name="Noegel A.A."/>
            <person name="Schaap P."/>
            <person name="Gloeckner G."/>
        </authorList>
    </citation>
    <scope>NUCLEOTIDE SEQUENCE [LARGE SCALE GENOMIC DNA]</scope>
    <source>
        <strain evidence="3">SH3</strain>
    </source>
</reference>